<dbReference type="AlphaFoldDB" id="A0A7S4TAI1"/>
<evidence type="ECO:0000313" key="2">
    <source>
        <dbReference type="EMBL" id="CAE4670722.1"/>
    </source>
</evidence>
<feature type="region of interest" description="Disordered" evidence="1">
    <location>
        <begin position="664"/>
        <end position="715"/>
    </location>
</feature>
<accession>A0A7S4TAI1</accession>
<gene>
    <name evidence="2" type="ORF">DBRI00130_LOCUS44870</name>
</gene>
<organism evidence="2">
    <name type="scientific">Ditylum brightwellii</name>
    <dbReference type="NCBI Taxonomy" id="49249"/>
    <lineage>
        <taxon>Eukaryota</taxon>
        <taxon>Sar</taxon>
        <taxon>Stramenopiles</taxon>
        <taxon>Ochrophyta</taxon>
        <taxon>Bacillariophyta</taxon>
        <taxon>Mediophyceae</taxon>
        <taxon>Lithodesmiophycidae</taxon>
        <taxon>Lithodesmiales</taxon>
        <taxon>Lithodesmiaceae</taxon>
        <taxon>Ditylum</taxon>
    </lineage>
</organism>
<feature type="region of interest" description="Disordered" evidence="1">
    <location>
        <begin position="499"/>
        <end position="572"/>
    </location>
</feature>
<sequence>MTYCMKNIHADKDGKKKRTNMSTSKFTMSLFLVLIAACAVPPFTMVQATEKEASAPSAKAPLETSEELPIYETHHRAAYIEEESEDEELHSTDEPFVRTYSVFMVPPFEVRLTLPATSEPSGLTTGVSNLDLLQLSKDLEHVTHDYIMEYTRTQLVDPNYLHSSKLDVYLRVAGYATNHNRRDRLLRGDQRFLRKEGSFSMRRIEENETKVRNQMFMVAEFTGHIAFNDGAIDSISGQERIHQNDVRNIITQAFQQRNSYKDPYMTVVQDSHNKIFQSLIDVHVITNIDLFDGDDSPKNSSPLSADSANENDLATLGAGANVNGLNSQQDGDGIGDLNSSESIAVFSTGAFLAVFIAAAYVYISNQHRAHLRDKINETFDMDHDGSSGGGDDTFEDEISSDLTVIPQESARPTSLPNYGNGHEKYHTLRSKEIVAVPARPSNIDRKRIEKKMRSRSYGGDSGAPVRRQYVQPASPFDVLYGAAFLHKDQKLVENTYYKTSTSNSLKGTEPPKKKRTRNTSRSVETVNPMMSIAETTEEYENDSGFGPPNTDSSFAPIAVPPPPPVGGGGAFQSLTNPIHNILSRISNGYQNGYEGLDDGGDYYQDSDIYDDDVNGKRYLDEESPRGVTQLTFGDEIEKNIVFRDFPRHDGTPCLMYTPKEEAYMSNDGDRRIQNMNDDDEGSLEGEFRVKDETDDGSISPRENPNVSIDSGCSDTSIDKFVNKLERLMEHRARQYQERVTMDKERERRKKQREHERKQRLKKTQTNNGHDDNEQQGKMNTDTGTTMDNEEFDVDKNSASSTVDDVQHKKEDGDIVDNINTSKKHLSHEVKLSMNADDIAEMTDKSTYSDASEEDKNKAEVTSEEEQQPSPQQESVMSTHEITTIATSAIIAVAEKESEQLFTQDVTMTGNTGSDESDIITYPTQKLSPPEEAWEQKESLTQEHAPQRKQAPSPSPSIDDVLATRSSSFEENPDVGLLDQEND</sequence>
<feature type="compositionally biased region" description="Polar residues" evidence="1">
    <location>
        <begin position="900"/>
        <end position="913"/>
    </location>
</feature>
<feature type="compositionally biased region" description="Polar residues" evidence="1">
    <location>
        <begin position="775"/>
        <end position="786"/>
    </location>
</feature>
<feature type="region of interest" description="Disordered" evidence="1">
    <location>
        <begin position="834"/>
        <end position="878"/>
    </location>
</feature>
<reference evidence="2" key="1">
    <citation type="submission" date="2021-01" db="EMBL/GenBank/DDBJ databases">
        <authorList>
            <person name="Corre E."/>
            <person name="Pelletier E."/>
            <person name="Niang G."/>
            <person name="Scheremetjew M."/>
            <person name="Finn R."/>
            <person name="Kale V."/>
            <person name="Holt S."/>
            <person name="Cochrane G."/>
            <person name="Meng A."/>
            <person name="Brown T."/>
            <person name="Cohen L."/>
        </authorList>
    </citation>
    <scope>NUCLEOTIDE SEQUENCE</scope>
    <source>
        <strain evidence="2">GSO104</strain>
    </source>
</reference>
<dbReference type="EMBL" id="HBNS01062184">
    <property type="protein sequence ID" value="CAE4670722.1"/>
    <property type="molecule type" value="Transcribed_RNA"/>
</dbReference>
<feature type="compositionally biased region" description="Basic residues" evidence="1">
    <location>
        <begin position="746"/>
        <end position="762"/>
    </location>
</feature>
<name>A0A7S4TAI1_9STRA</name>
<feature type="compositionally biased region" description="Polar residues" evidence="1">
    <location>
        <begin position="700"/>
        <end position="715"/>
    </location>
</feature>
<feature type="region of interest" description="Disordered" evidence="1">
    <location>
        <begin position="735"/>
        <end position="820"/>
    </location>
</feature>
<protein>
    <submittedName>
        <fullName evidence="2">Uncharacterized protein</fullName>
    </submittedName>
</protein>
<feature type="compositionally biased region" description="Low complexity" evidence="1">
    <location>
        <begin position="867"/>
        <end position="878"/>
    </location>
</feature>
<feature type="region of interest" description="Disordered" evidence="1">
    <location>
        <begin position="900"/>
        <end position="982"/>
    </location>
</feature>
<evidence type="ECO:0000256" key="1">
    <source>
        <dbReference type="SAM" id="MobiDB-lite"/>
    </source>
</evidence>
<proteinExistence type="predicted"/>
<feature type="compositionally biased region" description="Basic and acidic residues" evidence="1">
    <location>
        <begin position="735"/>
        <end position="745"/>
    </location>
</feature>